<evidence type="ECO:0000256" key="1">
    <source>
        <dbReference type="SAM" id="MobiDB-lite"/>
    </source>
</evidence>
<proteinExistence type="predicted"/>
<comment type="caution">
    <text evidence="2">The sequence shown here is derived from an EMBL/GenBank/DDBJ whole genome shotgun (WGS) entry which is preliminary data.</text>
</comment>
<dbReference type="Proteomes" id="UP000078397">
    <property type="component" value="Unassembled WGS sequence"/>
</dbReference>
<organism evidence="2 3">
    <name type="scientific">Pochonia chlamydosporia 170</name>
    <dbReference type="NCBI Taxonomy" id="1380566"/>
    <lineage>
        <taxon>Eukaryota</taxon>
        <taxon>Fungi</taxon>
        <taxon>Dikarya</taxon>
        <taxon>Ascomycota</taxon>
        <taxon>Pezizomycotina</taxon>
        <taxon>Sordariomycetes</taxon>
        <taxon>Hypocreomycetidae</taxon>
        <taxon>Hypocreales</taxon>
        <taxon>Clavicipitaceae</taxon>
        <taxon>Pochonia</taxon>
    </lineage>
</organism>
<feature type="compositionally biased region" description="Basic residues" evidence="1">
    <location>
        <begin position="8"/>
        <end position="17"/>
    </location>
</feature>
<dbReference type="RefSeq" id="XP_018147016.1">
    <property type="nucleotide sequence ID" value="XM_018293338.1"/>
</dbReference>
<sequence>MYKDKSGRRGLHNKKPVCKADGGEDAGSGRLCRINQGNRGKSRLASNVASCEEELKEKFAGHKCLCFGMAYPVMKANP</sequence>
<reference evidence="2 3" key="1">
    <citation type="journal article" date="2016" name="PLoS Pathog.">
        <title>Biosynthesis of antibiotic leucinostatins in bio-control fungus Purpureocillium lilacinum and their inhibition on phytophthora revealed by genome mining.</title>
        <authorList>
            <person name="Wang G."/>
            <person name="Liu Z."/>
            <person name="Lin R."/>
            <person name="Li E."/>
            <person name="Mao Z."/>
            <person name="Ling J."/>
            <person name="Yang Y."/>
            <person name="Yin W.B."/>
            <person name="Xie B."/>
        </authorList>
    </citation>
    <scope>NUCLEOTIDE SEQUENCE [LARGE SCALE GENOMIC DNA]</scope>
    <source>
        <strain evidence="2">170</strain>
    </source>
</reference>
<dbReference type="AlphaFoldDB" id="A0A179FZT0"/>
<keyword evidence="3" id="KW-1185">Reference proteome</keyword>
<dbReference type="GeneID" id="28857332"/>
<gene>
    <name evidence="2" type="ORF">VFPPC_15585</name>
</gene>
<feature type="region of interest" description="Disordered" evidence="1">
    <location>
        <begin position="1"/>
        <end position="29"/>
    </location>
</feature>
<dbReference type="KEGG" id="pchm:VFPPC_15585"/>
<protein>
    <submittedName>
        <fullName evidence="2">Uncharacterized protein</fullName>
    </submittedName>
</protein>
<accession>A0A179FZT0</accession>
<dbReference type="EMBL" id="LSBJ02000002">
    <property type="protein sequence ID" value="OAQ70479.1"/>
    <property type="molecule type" value="Genomic_DNA"/>
</dbReference>
<evidence type="ECO:0000313" key="2">
    <source>
        <dbReference type="EMBL" id="OAQ70479.1"/>
    </source>
</evidence>
<name>A0A179FZT0_METCM</name>
<evidence type="ECO:0000313" key="3">
    <source>
        <dbReference type="Proteomes" id="UP000078397"/>
    </source>
</evidence>